<dbReference type="eggNOG" id="ENOG502TGT7">
    <property type="taxonomic scope" value="Eukaryota"/>
</dbReference>
<reference evidence="7 8" key="1">
    <citation type="journal article" date="2003" name="PLoS Biol.">
        <title>The genome sequence of Caenorhabditis briggsae: a platform for comparative genomics.</title>
        <authorList>
            <person name="Stein L.D."/>
            <person name="Bao Z."/>
            <person name="Blasiar D."/>
            <person name="Blumenthal T."/>
            <person name="Brent M.R."/>
            <person name="Chen N."/>
            <person name="Chinwalla A."/>
            <person name="Clarke L."/>
            <person name="Clee C."/>
            <person name="Coghlan A."/>
            <person name="Coulson A."/>
            <person name="D'Eustachio P."/>
            <person name="Fitch D.H."/>
            <person name="Fulton L.A."/>
            <person name="Fulton R.E."/>
            <person name="Griffiths-Jones S."/>
            <person name="Harris T.W."/>
            <person name="Hillier L.W."/>
            <person name="Kamath R."/>
            <person name="Kuwabara P.E."/>
            <person name="Mardis E.R."/>
            <person name="Marra M.A."/>
            <person name="Miner T.L."/>
            <person name="Minx P."/>
            <person name="Mullikin J.C."/>
            <person name="Plumb R.W."/>
            <person name="Rogers J."/>
            <person name="Schein J.E."/>
            <person name="Sohrmann M."/>
            <person name="Spieth J."/>
            <person name="Stajich J.E."/>
            <person name="Wei C."/>
            <person name="Willey D."/>
            <person name="Wilson R.K."/>
            <person name="Durbin R."/>
            <person name="Waterston R.H."/>
        </authorList>
    </citation>
    <scope>NUCLEOTIDE SEQUENCE [LARGE SCALE GENOMIC DNA]</scope>
    <source>
        <strain evidence="7 8">AF16</strain>
    </source>
</reference>
<evidence type="ECO:0000256" key="5">
    <source>
        <dbReference type="SAM" id="Phobius"/>
    </source>
</evidence>
<evidence type="ECO:0000256" key="3">
    <source>
        <dbReference type="ARBA" id="ARBA00022989"/>
    </source>
</evidence>
<dbReference type="PANTHER" id="PTHR22751:SF63">
    <property type="entry name" value="G-PROTEIN COUPLED RECEPTORS FAMILY 1 PROFILE DOMAIN-CONTAINING PROTEIN"/>
    <property type="match status" value="1"/>
</dbReference>
<evidence type="ECO:0000256" key="2">
    <source>
        <dbReference type="ARBA" id="ARBA00022692"/>
    </source>
</evidence>
<sequence>MIYSISVTFNGHTGQDAAEFDTKTFQKLVSYSLMCEFFASLFGTFLNIFHLIILLRKAMRNSSTNIILIGMAMCDLIYMIIIWRNDLVLMNMMKECSIPRTLNQLRLDWFLTALHNMLRRCSAWLGMLMAVVRYLVITNITIRNNRFSTPEYGLKVVIAALIISSIFTFFFFADEQIKQIGTWTPDPKCAGLSGEHLVFAQKVNQYSDDRKSIQTRTGLIVEGIFSKMVPCFTLPIITGLLICGMKRSFAKNSSTVETSNKNIRVSRANRTTILTILIAGSFLLSEFPLGIVDLYKGIWPDDQSWFRYFIKVKKFINFLTSRDFCLNLEFICDAIFSVNASVHCLIIFIMSSQYRRTVWNLFGILKFWKSRNTSQIAAASSSY</sequence>
<protein>
    <submittedName>
        <fullName evidence="7">Protein CBR-SRW-90</fullName>
    </submittedName>
</protein>
<dbReference type="SUPFAM" id="SSF81321">
    <property type="entry name" value="Family A G protein-coupled receptor-like"/>
    <property type="match status" value="1"/>
</dbReference>
<reference evidence="7 8" key="2">
    <citation type="journal article" date="2011" name="PLoS Genet.">
        <title>Caenorhabditis briggsae recombinant inbred line genotypes reveal inter-strain incompatibility and the evolution of recombination.</title>
        <authorList>
            <person name="Ross J.A."/>
            <person name="Koboldt D.C."/>
            <person name="Staisch J.E."/>
            <person name="Chamberlin H.M."/>
            <person name="Gupta B.P."/>
            <person name="Miller R.D."/>
            <person name="Baird S.E."/>
            <person name="Haag E.S."/>
        </authorList>
    </citation>
    <scope>NUCLEOTIDE SEQUENCE [LARGE SCALE GENOMIC DNA]</scope>
    <source>
        <strain evidence="7 8">AF16</strain>
    </source>
</reference>
<dbReference type="HOGENOM" id="CLU_043715_0_1_1"/>
<evidence type="ECO:0000313" key="9">
    <source>
        <dbReference type="WormBase" id="CBG06536"/>
    </source>
</evidence>
<dbReference type="InterPro" id="IPR019427">
    <property type="entry name" value="7TM_GPCR_serpentine_rcpt_Srw"/>
</dbReference>
<dbReference type="InParanoid" id="A8X2G8"/>
<proteinExistence type="predicted"/>
<organism evidence="7 8">
    <name type="scientific">Caenorhabditis briggsae</name>
    <dbReference type="NCBI Taxonomy" id="6238"/>
    <lineage>
        <taxon>Eukaryota</taxon>
        <taxon>Metazoa</taxon>
        <taxon>Ecdysozoa</taxon>
        <taxon>Nematoda</taxon>
        <taxon>Chromadorea</taxon>
        <taxon>Rhabditida</taxon>
        <taxon>Rhabditina</taxon>
        <taxon>Rhabditomorpha</taxon>
        <taxon>Rhabditoidea</taxon>
        <taxon>Rhabditidae</taxon>
        <taxon>Peloderinae</taxon>
        <taxon>Caenorhabditis</taxon>
    </lineage>
</organism>
<feature type="domain" description="G-protein coupled receptors family 1 profile" evidence="6">
    <location>
        <begin position="46"/>
        <end position="331"/>
    </location>
</feature>
<evidence type="ECO:0000256" key="4">
    <source>
        <dbReference type="ARBA" id="ARBA00023136"/>
    </source>
</evidence>
<dbReference type="Gene3D" id="1.20.1070.10">
    <property type="entry name" value="Rhodopsin 7-helix transmembrane proteins"/>
    <property type="match status" value="1"/>
</dbReference>
<accession>A8X2G8</accession>
<evidence type="ECO:0000259" key="6">
    <source>
        <dbReference type="PROSITE" id="PS50262"/>
    </source>
</evidence>
<dbReference type="OMA" id="ILEVATW"/>
<dbReference type="GO" id="GO:0008528">
    <property type="term" value="F:G protein-coupled peptide receptor activity"/>
    <property type="evidence" value="ECO:0007669"/>
    <property type="project" value="InterPro"/>
</dbReference>
<evidence type="ECO:0000256" key="1">
    <source>
        <dbReference type="ARBA" id="ARBA00004370"/>
    </source>
</evidence>
<dbReference type="PROSITE" id="PS50262">
    <property type="entry name" value="G_PROTEIN_RECEP_F1_2"/>
    <property type="match status" value="1"/>
</dbReference>
<feature type="transmembrane region" description="Helical" evidence="5">
    <location>
        <begin position="271"/>
        <end position="291"/>
    </location>
</feature>
<evidence type="ECO:0000313" key="8">
    <source>
        <dbReference type="Proteomes" id="UP000008549"/>
    </source>
</evidence>
<keyword evidence="4 5" id="KW-0472">Membrane</keyword>
<dbReference type="AlphaFoldDB" id="A8X2G8"/>
<keyword evidence="3 5" id="KW-1133">Transmembrane helix</keyword>
<feature type="transmembrane region" description="Helical" evidence="5">
    <location>
        <begin position="31"/>
        <end position="54"/>
    </location>
</feature>
<keyword evidence="2 5" id="KW-0812">Transmembrane</keyword>
<dbReference type="EMBL" id="HE601320">
    <property type="protein sequence ID" value="CAP26828.2"/>
    <property type="molecule type" value="Genomic_DNA"/>
</dbReference>
<feature type="transmembrane region" description="Helical" evidence="5">
    <location>
        <begin position="154"/>
        <end position="173"/>
    </location>
</feature>
<keyword evidence="8" id="KW-1185">Reference proteome</keyword>
<evidence type="ECO:0000313" key="7">
    <source>
        <dbReference type="EMBL" id="CAP26828.2"/>
    </source>
</evidence>
<comment type="subcellular location">
    <subcellularLocation>
        <location evidence="1">Membrane</location>
    </subcellularLocation>
</comment>
<dbReference type="PANTHER" id="PTHR22751">
    <property type="entry name" value="G-PROTEIN COUPLED RECEPTOR-RELATED"/>
    <property type="match status" value="1"/>
</dbReference>
<feature type="transmembrane region" description="Helical" evidence="5">
    <location>
        <begin position="328"/>
        <end position="350"/>
    </location>
</feature>
<feature type="transmembrane region" description="Helical" evidence="5">
    <location>
        <begin position="123"/>
        <end position="142"/>
    </location>
</feature>
<dbReference type="WormBase" id="CBG06536">
    <property type="protein sequence ID" value="CBP38714"/>
    <property type="gene ID" value="WBGene00028798"/>
    <property type="gene designation" value="Cbr-srw-90"/>
</dbReference>
<feature type="transmembrane region" description="Helical" evidence="5">
    <location>
        <begin position="224"/>
        <end position="243"/>
    </location>
</feature>
<dbReference type="InterPro" id="IPR017452">
    <property type="entry name" value="GPCR_Rhodpsn_7TM"/>
</dbReference>
<dbReference type="Pfam" id="PF10324">
    <property type="entry name" value="7TM_GPCR_Srw"/>
    <property type="match status" value="1"/>
</dbReference>
<gene>
    <name evidence="9" type="primary">srw-90</name>
    <name evidence="7" type="synonym">Cbr-srw-90</name>
    <name evidence="9" type="ORF">CBG06536</name>
    <name evidence="7" type="ORF">CBG_06536</name>
</gene>
<dbReference type="GO" id="GO:0016020">
    <property type="term" value="C:membrane"/>
    <property type="evidence" value="ECO:0007669"/>
    <property type="project" value="UniProtKB-SubCell"/>
</dbReference>
<name>A8X2G8_CAEBR</name>
<dbReference type="Proteomes" id="UP000008549">
    <property type="component" value="Unassembled WGS sequence"/>
</dbReference>
<feature type="transmembrane region" description="Helical" evidence="5">
    <location>
        <begin position="66"/>
        <end position="83"/>
    </location>
</feature>